<dbReference type="EMBL" id="GG662316">
    <property type="protein sequence ID" value="EAS05925.3"/>
    <property type="molecule type" value="Genomic_DNA"/>
</dbReference>
<evidence type="ECO:0000256" key="1">
    <source>
        <dbReference type="SAM" id="MobiDB-lite"/>
    </source>
</evidence>
<dbReference type="InParanoid" id="Q24DR5"/>
<evidence type="ECO:0000259" key="2">
    <source>
        <dbReference type="PROSITE" id="PS50181"/>
    </source>
</evidence>
<dbReference type="Gene3D" id="1.20.1280.50">
    <property type="match status" value="1"/>
</dbReference>
<sequence length="548" mass="64519">MVQRQIDQFFKKSTPQKGCAPSPFKKSQESQDVHSQDSNLSLQHVHTPNSSQRLLFHDSTSSNPNKRTYSQLLQQSPESIQSENSLLNYFSVQKIKHSKANTLISQNNEDICQETQSSILDLLKNKKQKLNEDSNSVFTYLRQDKLEDSRLLFSQLNSLKNIDKFAEYQPKWTLPINIMLKILSFLEMKDLFITMQVNRNWKYSSQKCLKNYHLYFQEFSINNLTKTHFNYLKNNSELIHIKYITQLFKKQKIDSLFEIFKFSFKLSQDYNQDKSDKMFETIIIQADSNRLKYVSVKTLKKMLEKSRNSIKILCIKNLDLPKEVYQYIHNCRELEELYLQNNYEIDDSIVQGISSRCKKLKILQLSYCPLIEDQSIDCISSISNLQRLDLSNNHNLKFQNISKLQNNKNLISLSLKNTKINNQCLESLLNSLQKVRRLNLDKSKEFNFLTVKILNTKIPKSVRFLSIDENNVFSENQINDLLEKNEGILRLNVTTNCNSERVQMKLLQNKLNMIFKNIESGIRRSQQSVFNMLKAYKNNKINYFIIED</sequence>
<dbReference type="Pfam" id="PF00646">
    <property type="entry name" value="F-box"/>
    <property type="match status" value="1"/>
</dbReference>
<name>Q24DR5_TETTS</name>
<dbReference type="RefSeq" id="XP_001026170.3">
    <property type="nucleotide sequence ID" value="XM_001026170.3"/>
</dbReference>
<accession>Q24DR5</accession>
<reference evidence="4" key="1">
    <citation type="journal article" date="2006" name="PLoS Biol.">
        <title>Macronuclear genome sequence of the ciliate Tetrahymena thermophila, a model eukaryote.</title>
        <authorList>
            <person name="Eisen J.A."/>
            <person name="Coyne R.S."/>
            <person name="Wu M."/>
            <person name="Wu D."/>
            <person name="Thiagarajan M."/>
            <person name="Wortman J.R."/>
            <person name="Badger J.H."/>
            <person name="Ren Q."/>
            <person name="Amedeo P."/>
            <person name="Jones K.M."/>
            <person name="Tallon L.J."/>
            <person name="Delcher A.L."/>
            <person name="Salzberg S.L."/>
            <person name="Silva J.C."/>
            <person name="Haas B.J."/>
            <person name="Majoros W.H."/>
            <person name="Farzad M."/>
            <person name="Carlton J.M."/>
            <person name="Smith R.K. Jr."/>
            <person name="Garg J."/>
            <person name="Pearlman R.E."/>
            <person name="Karrer K.M."/>
            <person name="Sun L."/>
            <person name="Manning G."/>
            <person name="Elde N.C."/>
            <person name="Turkewitz A.P."/>
            <person name="Asai D.J."/>
            <person name="Wilkes D.E."/>
            <person name="Wang Y."/>
            <person name="Cai H."/>
            <person name="Collins K."/>
            <person name="Stewart B.A."/>
            <person name="Lee S.R."/>
            <person name="Wilamowska K."/>
            <person name="Weinberg Z."/>
            <person name="Ruzzo W.L."/>
            <person name="Wloga D."/>
            <person name="Gaertig J."/>
            <person name="Frankel J."/>
            <person name="Tsao C.-C."/>
            <person name="Gorovsky M.A."/>
            <person name="Keeling P.J."/>
            <person name="Waller R.F."/>
            <person name="Patron N.J."/>
            <person name="Cherry J.M."/>
            <person name="Stover N.A."/>
            <person name="Krieger C.J."/>
            <person name="del Toro C."/>
            <person name="Ryder H.F."/>
            <person name="Williamson S.C."/>
            <person name="Barbeau R.A."/>
            <person name="Hamilton E.P."/>
            <person name="Orias E."/>
        </authorList>
    </citation>
    <scope>NUCLEOTIDE SEQUENCE [LARGE SCALE GENOMIC DNA]</scope>
    <source>
        <strain evidence="4">SB210</strain>
    </source>
</reference>
<dbReference type="STRING" id="312017.Q24DR5"/>
<feature type="compositionally biased region" description="Polar residues" evidence="1">
    <location>
        <begin position="36"/>
        <end position="67"/>
    </location>
</feature>
<dbReference type="KEGG" id="tet:TTHERM_00790720"/>
<dbReference type="Proteomes" id="UP000009168">
    <property type="component" value="Unassembled WGS sequence"/>
</dbReference>
<dbReference type="PROSITE" id="PS51450">
    <property type="entry name" value="LRR"/>
    <property type="match status" value="1"/>
</dbReference>
<dbReference type="InterPro" id="IPR036047">
    <property type="entry name" value="F-box-like_dom_sf"/>
</dbReference>
<organism evidence="3 4">
    <name type="scientific">Tetrahymena thermophila (strain SB210)</name>
    <dbReference type="NCBI Taxonomy" id="312017"/>
    <lineage>
        <taxon>Eukaryota</taxon>
        <taxon>Sar</taxon>
        <taxon>Alveolata</taxon>
        <taxon>Ciliophora</taxon>
        <taxon>Intramacronucleata</taxon>
        <taxon>Oligohymenophorea</taxon>
        <taxon>Hymenostomatida</taxon>
        <taxon>Tetrahymenina</taxon>
        <taxon>Tetrahymenidae</taxon>
        <taxon>Tetrahymena</taxon>
    </lineage>
</organism>
<feature type="domain" description="F-box" evidence="2">
    <location>
        <begin position="174"/>
        <end position="219"/>
    </location>
</feature>
<dbReference type="InterPro" id="IPR001810">
    <property type="entry name" value="F-box_dom"/>
</dbReference>
<evidence type="ECO:0000313" key="3">
    <source>
        <dbReference type="EMBL" id="EAS05925.3"/>
    </source>
</evidence>
<dbReference type="CDD" id="cd09917">
    <property type="entry name" value="F-box_SF"/>
    <property type="match status" value="1"/>
</dbReference>
<dbReference type="SMART" id="SM00367">
    <property type="entry name" value="LRR_CC"/>
    <property type="match status" value="2"/>
</dbReference>
<dbReference type="SUPFAM" id="SSF52047">
    <property type="entry name" value="RNI-like"/>
    <property type="match status" value="1"/>
</dbReference>
<proteinExistence type="predicted"/>
<gene>
    <name evidence="3" type="ORF">TTHERM_00790720</name>
</gene>
<dbReference type="AlphaFoldDB" id="Q24DR5"/>
<dbReference type="HOGENOM" id="CLU_522259_0_0_1"/>
<dbReference type="InterPro" id="IPR001611">
    <property type="entry name" value="Leu-rich_rpt"/>
</dbReference>
<dbReference type="SMART" id="SM00256">
    <property type="entry name" value="FBOX"/>
    <property type="match status" value="1"/>
</dbReference>
<evidence type="ECO:0000313" key="4">
    <source>
        <dbReference type="Proteomes" id="UP000009168"/>
    </source>
</evidence>
<keyword evidence="4" id="KW-1185">Reference proteome</keyword>
<dbReference type="Gene3D" id="3.80.10.10">
    <property type="entry name" value="Ribonuclease Inhibitor"/>
    <property type="match status" value="1"/>
</dbReference>
<dbReference type="GeneID" id="7830381"/>
<feature type="compositionally biased region" description="Basic and acidic residues" evidence="1">
    <location>
        <begin position="26"/>
        <end position="35"/>
    </location>
</feature>
<dbReference type="InterPro" id="IPR006553">
    <property type="entry name" value="Leu-rich_rpt_Cys-con_subtyp"/>
</dbReference>
<dbReference type="OrthoDB" id="423607at2759"/>
<dbReference type="SUPFAM" id="SSF81383">
    <property type="entry name" value="F-box domain"/>
    <property type="match status" value="1"/>
</dbReference>
<protein>
    <submittedName>
        <fullName evidence="3">F-box protein</fullName>
    </submittedName>
</protein>
<dbReference type="eggNOG" id="KOG4341">
    <property type="taxonomic scope" value="Eukaryota"/>
</dbReference>
<dbReference type="InterPro" id="IPR032675">
    <property type="entry name" value="LRR_dom_sf"/>
</dbReference>
<dbReference type="PROSITE" id="PS50181">
    <property type="entry name" value="FBOX"/>
    <property type="match status" value="1"/>
</dbReference>
<feature type="region of interest" description="Disordered" evidence="1">
    <location>
        <begin position="1"/>
        <end position="67"/>
    </location>
</feature>